<evidence type="ECO:0000313" key="1">
    <source>
        <dbReference type="EMBL" id="JAE18164.1"/>
    </source>
</evidence>
<organism evidence="1">
    <name type="scientific">Arundo donax</name>
    <name type="common">Giant reed</name>
    <name type="synonym">Donax arundinaceus</name>
    <dbReference type="NCBI Taxonomy" id="35708"/>
    <lineage>
        <taxon>Eukaryota</taxon>
        <taxon>Viridiplantae</taxon>
        <taxon>Streptophyta</taxon>
        <taxon>Embryophyta</taxon>
        <taxon>Tracheophyta</taxon>
        <taxon>Spermatophyta</taxon>
        <taxon>Magnoliopsida</taxon>
        <taxon>Liliopsida</taxon>
        <taxon>Poales</taxon>
        <taxon>Poaceae</taxon>
        <taxon>PACMAD clade</taxon>
        <taxon>Arundinoideae</taxon>
        <taxon>Arundineae</taxon>
        <taxon>Arundo</taxon>
    </lineage>
</organism>
<proteinExistence type="predicted"/>
<dbReference type="EMBL" id="GBRH01179732">
    <property type="protein sequence ID" value="JAE18164.1"/>
    <property type="molecule type" value="Transcribed_RNA"/>
</dbReference>
<reference evidence="1" key="2">
    <citation type="journal article" date="2015" name="Data Brief">
        <title>Shoot transcriptome of the giant reed, Arundo donax.</title>
        <authorList>
            <person name="Barrero R.A."/>
            <person name="Guerrero F.D."/>
            <person name="Moolhuijzen P."/>
            <person name="Goolsby J.A."/>
            <person name="Tidwell J."/>
            <person name="Bellgard S.E."/>
            <person name="Bellgard M.I."/>
        </authorList>
    </citation>
    <scope>NUCLEOTIDE SEQUENCE</scope>
    <source>
        <tissue evidence="1">Shoot tissue taken approximately 20 cm above the soil surface</tissue>
    </source>
</reference>
<dbReference type="AlphaFoldDB" id="A0A0A9G3Z2"/>
<reference evidence="1" key="1">
    <citation type="submission" date="2014-09" db="EMBL/GenBank/DDBJ databases">
        <authorList>
            <person name="Magalhaes I.L.F."/>
            <person name="Oliveira U."/>
            <person name="Santos F.R."/>
            <person name="Vidigal T.H.D.A."/>
            <person name="Brescovit A.D."/>
            <person name="Santos A.J."/>
        </authorList>
    </citation>
    <scope>NUCLEOTIDE SEQUENCE</scope>
    <source>
        <tissue evidence="1">Shoot tissue taken approximately 20 cm above the soil surface</tissue>
    </source>
</reference>
<protein>
    <submittedName>
        <fullName evidence="1">Uncharacterized protein</fullName>
    </submittedName>
</protein>
<accession>A0A0A9G3Z2</accession>
<name>A0A0A9G3Z2_ARUDO</name>
<sequence length="71" mass="8085">MKVNEIVHPTSNLKFSERNQDQTRNYCLLPRPFFDCCCSACSFPETSLISASGPRVMRAKKMLSFSIFFAS</sequence>